<accession>A0A1I0B4A4</accession>
<gene>
    <name evidence="1" type="ORF">SAMN05421676_102348</name>
</gene>
<reference evidence="2" key="1">
    <citation type="submission" date="2016-10" db="EMBL/GenBank/DDBJ databases">
        <authorList>
            <person name="Varghese N."/>
            <person name="Submissions S."/>
        </authorList>
    </citation>
    <scope>NUCLEOTIDE SEQUENCE [LARGE SCALE GENOMIC DNA]</scope>
    <source>
        <strain evidence="2">CGMCC 1.3566</strain>
    </source>
</reference>
<keyword evidence="2" id="KW-1185">Reference proteome</keyword>
<sequence length="64" mass="7433">MEITEYKNCFKIKPVAGESDLQRLGELYGGVLKLDAGLWPNEFWYHTNCERETLEKSILVDLLN</sequence>
<dbReference type="STRING" id="237682.SAMN05421676_102348"/>
<dbReference type="Proteomes" id="UP000199095">
    <property type="component" value="Unassembled WGS sequence"/>
</dbReference>
<evidence type="ECO:0000313" key="2">
    <source>
        <dbReference type="Proteomes" id="UP000199095"/>
    </source>
</evidence>
<name>A0A1I0B4A4_9BACI</name>
<organism evidence="1 2">
    <name type="scientific">Salinibacillus kushneri</name>
    <dbReference type="NCBI Taxonomy" id="237682"/>
    <lineage>
        <taxon>Bacteria</taxon>
        <taxon>Bacillati</taxon>
        <taxon>Bacillota</taxon>
        <taxon>Bacilli</taxon>
        <taxon>Bacillales</taxon>
        <taxon>Bacillaceae</taxon>
        <taxon>Salinibacillus</taxon>
    </lineage>
</organism>
<dbReference type="EMBL" id="FOHJ01000002">
    <property type="protein sequence ID" value="SET01615.1"/>
    <property type="molecule type" value="Genomic_DNA"/>
</dbReference>
<proteinExistence type="predicted"/>
<evidence type="ECO:0000313" key="1">
    <source>
        <dbReference type="EMBL" id="SET01615.1"/>
    </source>
</evidence>
<dbReference type="RefSeq" id="WP_093132242.1">
    <property type="nucleotide sequence ID" value="NZ_FOHJ01000002.1"/>
</dbReference>
<dbReference type="AlphaFoldDB" id="A0A1I0B4A4"/>
<protein>
    <submittedName>
        <fullName evidence="1">Uncharacterized protein</fullName>
    </submittedName>
</protein>